<accession>A0AAE0I6G5</accession>
<keyword evidence="6" id="KW-1185">Reference proteome</keyword>
<dbReference type="EMBL" id="JAUEPO010000006">
    <property type="protein sequence ID" value="KAK3319513.1"/>
    <property type="molecule type" value="Genomic_DNA"/>
</dbReference>
<dbReference type="SUPFAM" id="SSF48403">
    <property type="entry name" value="Ankyrin repeat"/>
    <property type="match status" value="1"/>
</dbReference>
<dbReference type="PROSITE" id="PS50297">
    <property type="entry name" value="ANK_REP_REGION"/>
    <property type="match status" value="1"/>
</dbReference>
<feature type="compositionally biased region" description="Low complexity" evidence="3">
    <location>
        <begin position="24"/>
        <end position="38"/>
    </location>
</feature>
<dbReference type="InterPro" id="IPR008271">
    <property type="entry name" value="Ser/Thr_kinase_AS"/>
</dbReference>
<feature type="compositionally biased region" description="Polar residues" evidence="3">
    <location>
        <begin position="70"/>
        <end position="84"/>
    </location>
</feature>
<dbReference type="GO" id="GO:0005524">
    <property type="term" value="F:ATP binding"/>
    <property type="evidence" value="ECO:0007669"/>
    <property type="project" value="InterPro"/>
</dbReference>
<dbReference type="PROSITE" id="PS50088">
    <property type="entry name" value="ANK_REPEAT"/>
    <property type="match status" value="1"/>
</dbReference>
<dbReference type="PROSITE" id="PS50011">
    <property type="entry name" value="PROTEIN_KINASE_DOM"/>
    <property type="match status" value="1"/>
</dbReference>
<comment type="caution">
    <text evidence="5">The sequence shown here is derived from an EMBL/GenBank/DDBJ whole genome shotgun (WGS) entry which is preliminary data.</text>
</comment>
<evidence type="ECO:0000256" key="2">
    <source>
        <dbReference type="PROSITE-ProRule" id="PRU00023"/>
    </source>
</evidence>
<evidence type="ECO:0000313" key="5">
    <source>
        <dbReference type="EMBL" id="KAK3319513.1"/>
    </source>
</evidence>
<dbReference type="InterPro" id="IPR002110">
    <property type="entry name" value="Ankyrin_rpt"/>
</dbReference>
<organism evidence="5 6">
    <name type="scientific">Cercophora scortea</name>
    <dbReference type="NCBI Taxonomy" id="314031"/>
    <lineage>
        <taxon>Eukaryota</taxon>
        <taxon>Fungi</taxon>
        <taxon>Dikarya</taxon>
        <taxon>Ascomycota</taxon>
        <taxon>Pezizomycotina</taxon>
        <taxon>Sordariomycetes</taxon>
        <taxon>Sordariomycetidae</taxon>
        <taxon>Sordariales</taxon>
        <taxon>Lasiosphaeriaceae</taxon>
        <taxon>Cercophora</taxon>
    </lineage>
</organism>
<dbReference type="Proteomes" id="UP001286456">
    <property type="component" value="Unassembled WGS sequence"/>
</dbReference>
<feature type="domain" description="Protein kinase" evidence="4">
    <location>
        <begin position="142"/>
        <end position="462"/>
    </location>
</feature>
<dbReference type="Gene3D" id="1.10.510.10">
    <property type="entry name" value="Transferase(Phosphotransferase) domain 1"/>
    <property type="match status" value="1"/>
</dbReference>
<dbReference type="InterPro" id="IPR036770">
    <property type="entry name" value="Ankyrin_rpt-contain_sf"/>
</dbReference>
<proteinExistence type="inferred from homology"/>
<sequence>MADRPVWQTRVFARQISDDDDDASSVSTRSTQSASTAAHGDPSKPSAPSTSETADQQQQQQLENQRQHLKSQGLQGIPTQNLSDPTRPADDRQEGIVSPRVPCEENFIGLFIKLCLWEPAWRQAGLRERWASHRYRTRLGMQIDAAKIGEGASFIVTKRHEFVRPGSGGGKAKLVVMKDTKLKFDRAGKPSDPSVLAAILSEVEILSHKPLFDHPNIITLLDVRWDHPSMYKEPLGPTLYLEYANMGTLASYFRWYPAECAGESVVVTRLLLDVCRGLQALHACGITHGDVKPNNVLVFRETDSEGAVTAKISDFGCSVIRRHGSDDSDSADMVELSGFSPPWDAPEAAGGRMRAALLHKTDIYSFGLVYWWARRGGKFPLLASPTESEDTESPAVENLRQKKAEDLGPMMHESLIASPHPTGGAAAAPNEFEVTLVASATLTVDPEQRDLDVVAEALQQSIASEAPDAPSPAEHNHDAFTKIHEPSWSSEKAWDVYLETADSWHTTSKRFVDAMRVQVEGSKLLPPDQRQALHVLLMRCYLEGFGVDANAELAAYHLRRAALAGDRNARGLAQAFHEILGVRLPSDLPIMNWLVAATQVNFLDASRKLAQLDYVLYRQAVPSVQHADLHDPRFDTEQDFMAQLLIWTPSRAVLEVLGPSALSPVHFAAARGWTDALGFLLDPLDHYECRRYLNTTTASGHTPLLMALVFRQPDAAVRLLSLGEEAAVSESALLSGCFDFGPLPPGALFGMLPGLPLDGTGDIACVDGLCQMLSATGANPNWPSPDGVGLADLLESQPAFNEWVGQKLATVVELAVYYADHGYLRSVLDAGAQPTRLALHLAAGLHDVDAFRLMFSHPNCPFQSLSELDVGGDHILDTVLDCNGSKALFSPLKRLFVSRKSPADACRDMVQFLSTVSGFSLYHTSNSPPPEEDPWWLSITKRTYASHPSVLDVLLGPNRRLLNTSLDPSKHAPPIMWTLVIGNDRLSLHLLSLGAEPIKDGPDNSLNGYLGFMSPDNDSVVKGLLEAGCDPNATLTATSLALDDSRRPQTPFQSAVLLQHFRSASCLYEHGANRDYVTRSLGASKDLTMLGHLLYITWSESQNRIRYLFEAYPRAPPPEFIVMPYVGLSALQIAAQLAPQTRHGEADARDLMAYLVSRYPGARFLEYQRFDSSTDRPDAGKDYPGSASAAVTGSGSDQASLSFAYLPSSQTASGGVNTAFSRDFKSSPLRLPNGTALLMAAREANLEAVKVLVEAGADVSAPLGYRKVSALAKETTSSYATKELLFASNPLDFAVLARDKMHEDPPTYPLSLWQDTPETRAYYRDRIDEVIAYLGARGAKCSTAFVGRRNTALLWKTRREQGNREALRFFGSTFRTAWEVGKGAFRHEFRGGMAQFREDQKREEERLRQRREAGLDES</sequence>
<reference evidence="5" key="1">
    <citation type="journal article" date="2023" name="Mol. Phylogenet. Evol.">
        <title>Genome-scale phylogeny and comparative genomics of the fungal order Sordariales.</title>
        <authorList>
            <person name="Hensen N."/>
            <person name="Bonometti L."/>
            <person name="Westerberg I."/>
            <person name="Brannstrom I.O."/>
            <person name="Guillou S."/>
            <person name="Cros-Aarteil S."/>
            <person name="Calhoun S."/>
            <person name="Haridas S."/>
            <person name="Kuo A."/>
            <person name="Mondo S."/>
            <person name="Pangilinan J."/>
            <person name="Riley R."/>
            <person name="LaButti K."/>
            <person name="Andreopoulos B."/>
            <person name="Lipzen A."/>
            <person name="Chen C."/>
            <person name="Yan M."/>
            <person name="Daum C."/>
            <person name="Ng V."/>
            <person name="Clum A."/>
            <person name="Steindorff A."/>
            <person name="Ohm R.A."/>
            <person name="Martin F."/>
            <person name="Silar P."/>
            <person name="Natvig D.O."/>
            <person name="Lalanne C."/>
            <person name="Gautier V."/>
            <person name="Ament-Velasquez S.L."/>
            <person name="Kruys A."/>
            <person name="Hutchinson M.I."/>
            <person name="Powell A.J."/>
            <person name="Barry K."/>
            <person name="Miller A.N."/>
            <person name="Grigoriev I.V."/>
            <person name="Debuchy R."/>
            <person name="Gladieux P."/>
            <person name="Hiltunen Thoren M."/>
            <person name="Johannesson H."/>
        </authorList>
    </citation>
    <scope>NUCLEOTIDE SEQUENCE</scope>
    <source>
        <strain evidence="5">SMH4131-1</strain>
    </source>
</reference>
<evidence type="ECO:0000313" key="6">
    <source>
        <dbReference type="Proteomes" id="UP001286456"/>
    </source>
</evidence>
<dbReference type="Pfam" id="PF00069">
    <property type="entry name" value="Pkinase"/>
    <property type="match status" value="1"/>
</dbReference>
<evidence type="ECO:0000259" key="4">
    <source>
        <dbReference type="PROSITE" id="PS50011"/>
    </source>
</evidence>
<evidence type="ECO:0000256" key="3">
    <source>
        <dbReference type="SAM" id="MobiDB-lite"/>
    </source>
</evidence>
<dbReference type="Gene3D" id="1.25.40.20">
    <property type="entry name" value="Ankyrin repeat-containing domain"/>
    <property type="match status" value="2"/>
</dbReference>
<gene>
    <name evidence="5" type="ORF">B0T19DRAFT_268611</name>
</gene>
<dbReference type="PANTHER" id="PTHR44329">
    <property type="entry name" value="SERINE/THREONINE-PROTEIN KINASE TNNI3K-RELATED"/>
    <property type="match status" value="1"/>
</dbReference>
<dbReference type="InterPro" id="IPR011009">
    <property type="entry name" value="Kinase-like_dom_sf"/>
</dbReference>
<dbReference type="SMART" id="SM00248">
    <property type="entry name" value="ANK"/>
    <property type="match status" value="5"/>
</dbReference>
<keyword evidence="2" id="KW-0040">ANK repeat</keyword>
<dbReference type="CDD" id="cd00180">
    <property type="entry name" value="PKc"/>
    <property type="match status" value="1"/>
</dbReference>
<dbReference type="SMART" id="SM00220">
    <property type="entry name" value="S_TKc"/>
    <property type="match status" value="1"/>
</dbReference>
<feature type="region of interest" description="Disordered" evidence="3">
    <location>
        <begin position="1397"/>
        <end position="1418"/>
    </location>
</feature>
<feature type="compositionally biased region" description="Polar residues" evidence="3">
    <location>
        <begin position="46"/>
        <end position="55"/>
    </location>
</feature>
<dbReference type="GO" id="GO:0004674">
    <property type="term" value="F:protein serine/threonine kinase activity"/>
    <property type="evidence" value="ECO:0007669"/>
    <property type="project" value="TreeGrafter"/>
</dbReference>
<name>A0AAE0I6G5_9PEZI</name>
<dbReference type="InterPro" id="IPR051681">
    <property type="entry name" value="Ser/Thr_Kinases-Pseudokinases"/>
</dbReference>
<dbReference type="PROSITE" id="PS00108">
    <property type="entry name" value="PROTEIN_KINASE_ST"/>
    <property type="match status" value="1"/>
</dbReference>
<comment type="similarity">
    <text evidence="1">Belongs to the protein kinase superfamily. TKL Ser/Thr protein kinase family.</text>
</comment>
<reference evidence="5" key="2">
    <citation type="submission" date="2023-06" db="EMBL/GenBank/DDBJ databases">
        <authorList>
            <consortium name="Lawrence Berkeley National Laboratory"/>
            <person name="Haridas S."/>
            <person name="Hensen N."/>
            <person name="Bonometti L."/>
            <person name="Westerberg I."/>
            <person name="Brannstrom I.O."/>
            <person name="Guillou S."/>
            <person name="Cros-Aarteil S."/>
            <person name="Calhoun S."/>
            <person name="Kuo A."/>
            <person name="Mondo S."/>
            <person name="Pangilinan J."/>
            <person name="Riley R."/>
            <person name="Labutti K."/>
            <person name="Andreopoulos B."/>
            <person name="Lipzen A."/>
            <person name="Chen C."/>
            <person name="Yanf M."/>
            <person name="Daum C."/>
            <person name="Ng V."/>
            <person name="Clum A."/>
            <person name="Steindorff A."/>
            <person name="Ohm R."/>
            <person name="Martin F."/>
            <person name="Silar P."/>
            <person name="Natvig D."/>
            <person name="Lalanne C."/>
            <person name="Gautier V."/>
            <person name="Ament-Velasquez S.L."/>
            <person name="Kruys A."/>
            <person name="Hutchinson M.I."/>
            <person name="Powell A.J."/>
            <person name="Barry K."/>
            <person name="Miller A.N."/>
            <person name="Grigoriev I.V."/>
            <person name="Debuchy R."/>
            <person name="Gladieux P."/>
            <person name="Thoren M.H."/>
            <person name="Johannesson H."/>
        </authorList>
    </citation>
    <scope>NUCLEOTIDE SEQUENCE</scope>
    <source>
        <strain evidence="5">SMH4131-1</strain>
    </source>
</reference>
<feature type="repeat" description="ANK" evidence="2">
    <location>
        <begin position="1232"/>
        <end position="1261"/>
    </location>
</feature>
<dbReference type="Pfam" id="PF00023">
    <property type="entry name" value="Ank"/>
    <property type="match status" value="1"/>
</dbReference>
<dbReference type="SUPFAM" id="SSF56112">
    <property type="entry name" value="Protein kinase-like (PK-like)"/>
    <property type="match status" value="1"/>
</dbReference>
<protein>
    <recommendedName>
        <fullName evidence="4">Protein kinase domain-containing protein</fullName>
    </recommendedName>
</protein>
<feature type="region of interest" description="Disordered" evidence="3">
    <location>
        <begin position="1"/>
        <end position="97"/>
    </location>
</feature>
<evidence type="ECO:0000256" key="1">
    <source>
        <dbReference type="ARBA" id="ARBA00005843"/>
    </source>
</evidence>
<dbReference type="InterPro" id="IPR000719">
    <property type="entry name" value="Prot_kinase_dom"/>
</dbReference>